<dbReference type="GO" id="GO:0005634">
    <property type="term" value="C:nucleus"/>
    <property type="evidence" value="ECO:0007669"/>
    <property type="project" value="UniProtKB-SubCell"/>
</dbReference>
<evidence type="ECO:0000256" key="7">
    <source>
        <dbReference type="SAM" id="Phobius"/>
    </source>
</evidence>
<evidence type="ECO:0000256" key="5">
    <source>
        <dbReference type="ARBA" id="ARBA00023242"/>
    </source>
</evidence>
<keyword evidence="5" id="KW-0539">Nucleus</keyword>
<dbReference type="PANTHER" id="PTHR12945:SF0">
    <property type="entry name" value="TRNA (ADENINE(58)-N(1))-METHYLTRANSFERASE NON-CATALYTIC SUBUNIT TRM6"/>
    <property type="match status" value="1"/>
</dbReference>
<dbReference type="Gene3D" id="3.40.50.150">
    <property type="entry name" value="Vaccinia Virus protein VP39"/>
    <property type="match status" value="1"/>
</dbReference>
<dbReference type="InterPro" id="IPR029063">
    <property type="entry name" value="SAM-dependent_MTases_sf"/>
</dbReference>
<dbReference type="InterPro" id="IPR017423">
    <property type="entry name" value="TRM6"/>
</dbReference>
<protein>
    <recommendedName>
        <fullName evidence="3">tRNA (adenine(58)-N(1))-methyltransferase non-catalytic subunit TRM6</fullName>
    </recommendedName>
    <alternativeName>
        <fullName evidence="6">tRNA(m1A58)-methyltransferase subunit TRM6</fullName>
    </alternativeName>
</protein>
<name>A0A0M3KHN5_ANISI</name>
<evidence type="ECO:0000256" key="1">
    <source>
        <dbReference type="ARBA" id="ARBA00004123"/>
    </source>
</evidence>
<sequence>LKPNIRLIAESYYKKDPDRISNLRLFFAIYIEYLLMFFAFKIILINRSTVQLFRLDMLSQILLLSGLRSGSRCLVFEQCLGLLTAAIIERLGGEGACVHIHRGLIAQAIPCVQSMDFDEQTYSTFLPLRVATLLNGKVDEDEENAESSSSNMLKSIRHYFQSEASLARRMDRLRREKIAWQLISDQQIDCLFIAVKGVDPTDVLARTWHSLRLASTIVLYSPISEPLICAYNWLKENGAVHVQVCDSFQRSYQVLPESTHPVMQQLVAAGFILSAIKVQPPQSL</sequence>
<organism evidence="8">
    <name type="scientific">Anisakis simplex</name>
    <name type="common">Herring worm</name>
    <dbReference type="NCBI Taxonomy" id="6269"/>
    <lineage>
        <taxon>Eukaryota</taxon>
        <taxon>Metazoa</taxon>
        <taxon>Ecdysozoa</taxon>
        <taxon>Nematoda</taxon>
        <taxon>Chromadorea</taxon>
        <taxon>Rhabditida</taxon>
        <taxon>Spirurina</taxon>
        <taxon>Ascaridomorpha</taxon>
        <taxon>Ascaridoidea</taxon>
        <taxon>Anisakidae</taxon>
        <taxon>Anisakis</taxon>
        <taxon>Anisakis simplex complex</taxon>
    </lineage>
</organism>
<evidence type="ECO:0000256" key="2">
    <source>
        <dbReference type="ARBA" id="ARBA00008320"/>
    </source>
</evidence>
<dbReference type="Pfam" id="PF04189">
    <property type="entry name" value="Gcd10p"/>
    <property type="match status" value="1"/>
</dbReference>
<feature type="transmembrane region" description="Helical" evidence="7">
    <location>
        <begin position="25"/>
        <end position="44"/>
    </location>
</feature>
<evidence type="ECO:0000313" key="8">
    <source>
        <dbReference type="WBParaSite" id="ASIM_0002050001-mRNA-1"/>
    </source>
</evidence>
<comment type="similarity">
    <text evidence="2">Belongs to the TRM6/GCD10 family.</text>
</comment>
<dbReference type="GO" id="GO:0031515">
    <property type="term" value="C:tRNA (m1A) methyltransferase complex"/>
    <property type="evidence" value="ECO:0007669"/>
    <property type="project" value="InterPro"/>
</dbReference>
<proteinExistence type="inferred from homology"/>
<evidence type="ECO:0000256" key="6">
    <source>
        <dbReference type="ARBA" id="ARBA00032319"/>
    </source>
</evidence>
<evidence type="ECO:0000256" key="4">
    <source>
        <dbReference type="ARBA" id="ARBA00022694"/>
    </source>
</evidence>
<evidence type="ECO:0000256" key="3">
    <source>
        <dbReference type="ARBA" id="ARBA00021704"/>
    </source>
</evidence>
<accession>A0A0M3KHN5</accession>
<keyword evidence="4" id="KW-0819">tRNA processing</keyword>
<reference evidence="8" key="1">
    <citation type="submission" date="2017-02" db="UniProtKB">
        <authorList>
            <consortium name="WormBaseParasite"/>
        </authorList>
    </citation>
    <scope>IDENTIFICATION</scope>
</reference>
<dbReference type="WBParaSite" id="ASIM_0002050001-mRNA-1">
    <property type="protein sequence ID" value="ASIM_0002050001-mRNA-1"/>
    <property type="gene ID" value="ASIM_0002050001"/>
</dbReference>
<dbReference type="AlphaFoldDB" id="A0A0M3KHN5"/>
<dbReference type="PANTHER" id="PTHR12945">
    <property type="entry name" value="TRANSLATION INITIATION FACTOR EIF3-RELATED"/>
    <property type="match status" value="1"/>
</dbReference>
<dbReference type="GO" id="GO:0030488">
    <property type="term" value="P:tRNA methylation"/>
    <property type="evidence" value="ECO:0007669"/>
    <property type="project" value="InterPro"/>
</dbReference>
<keyword evidence="7" id="KW-1133">Transmembrane helix</keyword>
<keyword evidence="7" id="KW-0812">Transmembrane</keyword>
<keyword evidence="7" id="KW-0472">Membrane</keyword>
<comment type="subcellular location">
    <subcellularLocation>
        <location evidence="1">Nucleus</location>
    </subcellularLocation>
</comment>